<sequence length="59" mass="6353">MTKLKSAASLIGVKMVVSGIRPNMAKHWVMSGTDGIQIEHYSSMKQALAAVKLLLPDAK</sequence>
<name>A0A7X2J1Q1_9BACI</name>
<dbReference type="Gene3D" id="3.30.750.24">
    <property type="entry name" value="STAS domain"/>
    <property type="match status" value="1"/>
</dbReference>
<comment type="caution">
    <text evidence="1">The sequence shown here is derived from an EMBL/GenBank/DDBJ whole genome shotgun (WGS) entry which is preliminary data.</text>
</comment>
<dbReference type="OrthoDB" id="2677458at2"/>
<gene>
    <name evidence="1" type="ORF">GJU40_13020</name>
</gene>
<protein>
    <recommendedName>
        <fullName evidence="3">STAS domain-containing protein</fullName>
    </recommendedName>
</protein>
<dbReference type="Proteomes" id="UP000448867">
    <property type="component" value="Unassembled WGS sequence"/>
</dbReference>
<evidence type="ECO:0000313" key="1">
    <source>
        <dbReference type="EMBL" id="MRX73063.1"/>
    </source>
</evidence>
<evidence type="ECO:0000313" key="2">
    <source>
        <dbReference type="Proteomes" id="UP000448867"/>
    </source>
</evidence>
<dbReference type="AlphaFoldDB" id="A0A7X2J1Q1"/>
<evidence type="ECO:0008006" key="3">
    <source>
        <dbReference type="Google" id="ProtNLM"/>
    </source>
</evidence>
<accession>A0A7X2J1Q1</accession>
<dbReference type="InterPro" id="IPR036513">
    <property type="entry name" value="STAS_dom_sf"/>
</dbReference>
<keyword evidence="2" id="KW-1185">Reference proteome</keyword>
<dbReference type="EMBL" id="WKKI01000026">
    <property type="protein sequence ID" value="MRX73063.1"/>
    <property type="molecule type" value="Genomic_DNA"/>
</dbReference>
<reference evidence="1 2" key="1">
    <citation type="submission" date="2019-11" db="EMBL/GenBank/DDBJ databases">
        <title>Bacillus lacus genome.</title>
        <authorList>
            <person name="Allen C.J."/>
            <person name="Newman J.D."/>
        </authorList>
    </citation>
    <scope>NUCLEOTIDE SEQUENCE [LARGE SCALE GENOMIC DNA]</scope>
    <source>
        <strain evidence="1 2">KCTC 33946</strain>
    </source>
</reference>
<proteinExistence type="predicted"/>
<organism evidence="1 2">
    <name type="scientific">Metabacillus lacus</name>
    <dbReference type="NCBI Taxonomy" id="1983721"/>
    <lineage>
        <taxon>Bacteria</taxon>
        <taxon>Bacillati</taxon>
        <taxon>Bacillota</taxon>
        <taxon>Bacilli</taxon>
        <taxon>Bacillales</taxon>
        <taxon>Bacillaceae</taxon>
        <taxon>Metabacillus</taxon>
    </lineage>
</organism>